<feature type="region of interest" description="Disordered" evidence="1">
    <location>
        <begin position="1"/>
        <end position="21"/>
    </location>
</feature>
<dbReference type="Proteomes" id="UP000092993">
    <property type="component" value="Unassembled WGS sequence"/>
</dbReference>
<protein>
    <submittedName>
        <fullName evidence="2">Uncharacterized protein</fullName>
    </submittedName>
</protein>
<name>A0A1C7LTV1_GRIFR</name>
<organism evidence="2 3">
    <name type="scientific">Grifola frondosa</name>
    <name type="common">Maitake</name>
    <name type="synonym">Polyporus frondosus</name>
    <dbReference type="NCBI Taxonomy" id="5627"/>
    <lineage>
        <taxon>Eukaryota</taxon>
        <taxon>Fungi</taxon>
        <taxon>Dikarya</taxon>
        <taxon>Basidiomycota</taxon>
        <taxon>Agaricomycotina</taxon>
        <taxon>Agaricomycetes</taxon>
        <taxon>Polyporales</taxon>
        <taxon>Grifolaceae</taxon>
        <taxon>Grifola</taxon>
    </lineage>
</organism>
<sequence length="91" mass="9475">MSGPPSAPGPSKGSARFTLNAGFQAKVPTNASNAIARTTQSLPKWDPFASLQSSGSTPACTLPHRRALPLPLPPPTLPILTLPPSRSKKHV</sequence>
<keyword evidence="3" id="KW-1185">Reference proteome</keyword>
<accession>A0A1C7LTV1</accession>
<dbReference type="EMBL" id="LUGG01000022">
    <property type="protein sequence ID" value="OBZ68070.1"/>
    <property type="molecule type" value="Genomic_DNA"/>
</dbReference>
<reference evidence="2 3" key="1">
    <citation type="submission" date="2016-03" db="EMBL/GenBank/DDBJ databases">
        <title>Whole genome sequencing of Grifola frondosa 9006-11.</title>
        <authorList>
            <person name="Min B."/>
            <person name="Park H."/>
            <person name="Kim J.-G."/>
            <person name="Cho H."/>
            <person name="Oh Y.-L."/>
            <person name="Kong W.-S."/>
            <person name="Choi I.-G."/>
        </authorList>
    </citation>
    <scope>NUCLEOTIDE SEQUENCE [LARGE SCALE GENOMIC DNA]</scope>
    <source>
        <strain evidence="2 3">9006-11</strain>
    </source>
</reference>
<dbReference type="AlphaFoldDB" id="A0A1C7LTV1"/>
<feature type="region of interest" description="Disordered" evidence="1">
    <location>
        <begin position="47"/>
        <end position="91"/>
    </location>
</feature>
<evidence type="ECO:0000313" key="2">
    <source>
        <dbReference type="EMBL" id="OBZ68070.1"/>
    </source>
</evidence>
<proteinExistence type="predicted"/>
<evidence type="ECO:0000256" key="1">
    <source>
        <dbReference type="SAM" id="MobiDB-lite"/>
    </source>
</evidence>
<evidence type="ECO:0000313" key="3">
    <source>
        <dbReference type="Proteomes" id="UP000092993"/>
    </source>
</evidence>
<gene>
    <name evidence="2" type="ORF">A0H81_12012</name>
</gene>
<feature type="compositionally biased region" description="Polar residues" evidence="1">
    <location>
        <begin position="50"/>
        <end position="59"/>
    </location>
</feature>
<comment type="caution">
    <text evidence="2">The sequence shown here is derived from an EMBL/GenBank/DDBJ whole genome shotgun (WGS) entry which is preliminary data.</text>
</comment>